<proteinExistence type="predicted"/>
<keyword evidence="2" id="KW-1185">Reference proteome</keyword>
<geneLocation type="plasmid" evidence="1 2">
    <name>p1821L02</name>
</geneLocation>
<dbReference type="InterPro" id="IPR008593">
    <property type="entry name" value="Dam_MeTrfase"/>
</dbReference>
<dbReference type="Proteomes" id="UP000319432">
    <property type="component" value="Plasmid p1821L02"/>
</dbReference>
<dbReference type="GO" id="GO:0003677">
    <property type="term" value="F:DNA binding"/>
    <property type="evidence" value="ECO:0007669"/>
    <property type="project" value="InterPro"/>
</dbReference>
<dbReference type="AlphaFoldDB" id="A0A518V2A5"/>
<keyword evidence="1" id="KW-0489">Methyltransferase</keyword>
<protein>
    <submittedName>
        <fullName evidence="1">Adenine methyltransferase</fullName>
    </submittedName>
</protein>
<dbReference type="GO" id="GO:0009007">
    <property type="term" value="F:site-specific DNA-methyltransferase (adenine-specific) activity"/>
    <property type="evidence" value="ECO:0007669"/>
    <property type="project" value="InterPro"/>
</dbReference>
<evidence type="ECO:0000313" key="2">
    <source>
        <dbReference type="Proteomes" id="UP000319432"/>
    </source>
</evidence>
<dbReference type="Pfam" id="PF05869">
    <property type="entry name" value="Dam"/>
    <property type="match status" value="1"/>
</dbReference>
<dbReference type="EMBL" id="CP033462">
    <property type="protein sequence ID" value="QDX91117.1"/>
    <property type="molecule type" value="Genomic_DNA"/>
</dbReference>
<dbReference type="OrthoDB" id="189843at2"/>
<evidence type="ECO:0000313" key="1">
    <source>
        <dbReference type="EMBL" id="QDX91117.1"/>
    </source>
</evidence>
<sequence>MKSNFNQGVFFNPQTVTNVWETPQDLFDRLNEMFNFTIDVCALPDNAKCERYFTPDQDGLKQEWTGVCWMNPPYGREISKWVQKAFEEAQKGATVVCLVPARTCSEWWHKYCMQGEIWFIRHRLKFGGSKINAPFTNALVVFKKIGYQRAYKAIDRHGSIL</sequence>
<organism evidence="1 2">
    <name type="scientific">Brevibacillus laterosporus</name>
    <name type="common">Bacillus laterosporus</name>
    <dbReference type="NCBI Taxonomy" id="1465"/>
    <lineage>
        <taxon>Bacteria</taxon>
        <taxon>Bacillati</taxon>
        <taxon>Bacillota</taxon>
        <taxon>Bacilli</taxon>
        <taxon>Bacillales</taxon>
        <taxon>Paenibacillaceae</taxon>
        <taxon>Brevibacillus</taxon>
    </lineage>
</organism>
<keyword evidence="1" id="KW-0808">Transferase</keyword>
<accession>A0A518V2A5</accession>
<dbReference type="GO" id="GO:0032259">
    <property type="term" value="P:methylation"/>
    <property type="evidence" value="ECO:0007669"/>
    <property type="project" value="UniProtKB-KW"/>
</dbReference>
<gene>
    <name evidence="1" type="ORF">EEL30_01030</name>
</gene>
<keyword evidence="1" id="KW-0614">Plasmid</keyword>
<reference evidence="1 2" key="1">
    <citation type="submission" date="2018-11" db="EMBL/GenBank/DDBJ databases">
        <title>Phylogenetic determinants of toxin gene distribution in genomes of Brevibacillus laterosporus.</title>
        <authorList>
            <person name="Glare T.R."/>
            <person name="Durrant A."/>
            <person name="Berry C."/>
            <person name="Palma L."/>
            <person name="Ormskirk M."/>
            <person name="Cox M.O."/>
        </authorList>
    </citation>
    <scope>NUCLEOTIDE SEQUENCE [LARGE SCALE GENOMIC DNA]</scope>
    <source>
        <strain evidence="1 2">1821L</strain>
        <plasmid evidence="1 2">p1821L02</plasmid>
    </source>
</reference>
<dbReference type="GO" id="GO:0009307">
    <property type="term" value="P:DNA restriction-modification system"/>
    <property type="evidence" value="ECO:0007669"/>
    <property type="project" value="InterPro"/>
</dbReference>
<name>A0A518V2A5_BRELA</name>
<dbReference type="REBASE" id="360291">
    <property type="entry name" value="M.Bla1821LORF1030P"/>
</dbReference>